<feature type="compositionally biased region" description="Low complexity" evidence="1">
    <location>
        <begin position="66"/>
        <end position="86"/>
    </location>
</feature>
<organism evidence="2 3">
    <name type="scientific">Chlorella ohadii</name>
    <dbReference type="NCBI Taxonomy" id="2649997"/>
    <lineage>
        <taxon>Eukaryota</taxon>
        <taxon>Viridiplantae</taxon>
        <taxon>Chlorophyta</taxon>
        <taxon>core chlorophytes</taxon>
        <taxon>Trebouxiophyceae</taxon>
        <taxon>Chlorellales</taxon>
        <taxon>Chlorellaceae</taxon>
        <taxon>Chlorella clade</taxon>
        <taxon>Chlorella</taxon>
    </lineage>
</organism>
<dbReference type="GO" id="GO:0005634">
    <property type="term" value="C:nucleus"/>
    <property type="evidence" value="ECO:0007669"/>
    <property type="project" value="TreeGrafter"/>
</dbReference>
<evidence type="ECO:0000256" key="1">
    <source>
        <dbReference type="SAM" id="MobiDB-lite"/>
    </source>
</evidence>
<dbReference type="EMBL" id="JADXDR010000051">
    <property type="protein sequence ID" value="KAI7842541.1"/>
    <property type="molecule type" value="Genomic_DNA"/>
</dbReference>
<name>A0AAD5H3H2_9CHLO</name>
<dbReference type="InterPro" id="IPR007757">
    <property type="entry name" value="MT-A70-like"/>
</dbReference>
<keyword evidence="3" id="KW-1185">Reference proteome</keyword>
<dbReference type="AlphaFoldDB" id="A0AAD5H3H2"/>
<feature type="compositionally biased region" description="Low complexity" evidence="1">
    <location>
        <begin position="49"/>
        <end position="59"/>
    </location>
</feature>
<gene>
    <name evidence="2" type="ORF">COHA_003778</name>
</gene>
<comment type="caution">
    <text evidence="2">The sequence shown here is derived from an EMBL/GenBank/DDBJ whole genome shotgun (WGS) entry which is preliminary data.</text>
</comment>
<protein>
    <submittedName>
        <fullName evidence="2">Uncharacterized protein</fullName>
    </submittedName>
</protein>
<proteinExistence type="predicted"/>
<evidence type="ECO:0000313" key="3">
    <source>
        <dbReference type="Proteomes" id="UP001205105"/>
    </source>
</evidence>
<dbReference type="GO" id="GO:0008168">
    <property type="term" value="F:methyltransferase activity"/>
    <property type="evidence" value="ECO:0007669"/>
    <property type="project" value="TreeGrafter"/>
</dbReference>
<sequence>MQFIALDVVALDPWAAVAAEYSDVSPRRSDFSLPLPYQASKADVDDSFSAAPGAGDTPASGGGGMAAAAASGELESQQPAGSGSSKQGKKRKQSGAYRPNVRELEAAARHAALAPQLAAAAAAVHEWLRASAAPTVQQALQAGNIVPASQHGGADGAAKVQAVQPAGLEAAVGAEEAAAAAAAAAAGCQEQAAAAAEAANGATGAPAVSAAAQPAAGDAAMQPAGAGDAAADAAAEPDYRAMFELRFTLKPKLQFAAGAAAEAAAGAAPRSTAGTAVAKAQQAGAARAAGHSQDVQQQQQQQLLQQLSVNLFNRLVSSAEGLSQGGSSSAAGGSSRSSRKVCERLAWAGGHPVVLPPCSRFLMSDARLLAPLVADAQGSGGYHCIVLDPPWENASAKRSARYPTLPSRNLLGLPLRQLACPDRPLVIAAVPPAAHSRKPHLGPLLLPLLPPNARCLEMFARELHSGWTSWGNEVLKFQSASCFEAAQHAPVSLAAPAQAAPAQAAAASSWRVASFSHM</sequence>
<dbReference type="Proteomes" id="UP001205105">
    <property type="component" value="Unassembled WGS sequence"/>
</dbReference>
<dbReference type="PANTHER" id="PTHR12829:SF4">
    <property type="entry name" value="N(6)-ADENINE-SPECIFIC METHYLTRANSFERASE METTL4"/>
    <property type="match status" value="1"/>
</dbReference>
<dbReference type="Pfam" id="PF05063">
    <property type="entry name" value="MT-A70"/>
    <property type="match status" value="1"/>
</dbReference>
<accession>A0AAD5H3H2</accession>
<reference evidence="2" key="1">
    <citation type="submission" date="2020-11" db="EMBL/GenBank/DDBJ databases">
        <title>Chlorella ohadii genome sequencing and assembly.</title>
        <authorList>
            <person name="Murik O."/>
            <person name="Treves H."/>
            <person name="Kedem I."/>
            <person name="Shotland Y."/>
            <person name="Kaplan A."/>
        </authorList>
    </citation>
    <scope>NUCLEOTIDE SEQUENCE</scope>
    <source>
        <strain evidence="2">1</strain>
    </source>
</reference>
<evidence type="ECO:0000313" key="2">
    <source>
        <dbReference type="EMBL" id="KAI7842541.1"/>
    </source>
</evidence>
<dbReference type="PANTHER" id="PTHR12829">
    <property type="entry name" value="N6-ADENOSINE-METHYLTRANSFERASE"/>
    <property type="match status" value="1"/>
</dbReference>
<feature type="region of interest" description="Disordered" evidence="1">
    <location>
        <begin position="45"/>
        <end position="97"/>
    </location>
</feature>